<dbReference type="AlphaFoldDB" id="A0A426TUC4"/>
<organism evidence="5 6">
    <name type="scientific">Candidatus Viridilinea halotolerans</name>
    <dbReference type="NCBI Taxonomy" id="2491704"/>
    <lineage>
        <taxon>Bacteria</taxon>
        <taxon>Bacillati</taxon>
        <taxon>Chloroflexota</taxon>
        <taxon>Chloroflexia</taxon>
        <taxon>Chloroflexales</taxon>
        <taxon>Chloroflexineae</taxon>
        <taxon>Oscillochloridaceae</taxon>
        <taxon>Candidatus Viridilinea</taxon>
    </lineage>
</organism>
<dbReference type="Pfam" id="PF13180">
    <property type="entry name" value="PDZ_2"/>
    <property type="match status" value="1"/>
</dbReference>
<dbReference type="SMART" id="SM00228">
    <property type="entry name" value="PDZ"/>
    <property type="match status" value="1"/>
</dbReference>
<dbReference type="InterPro" id="IPR051201">
    <property type="entry name" value="Chloro_Bact_Ser_Proteases"/>
</dbReference>
<keyword evidence="2" id="KW-0645">Protease</keyword>
<name>A0A426TUC4_9CHLR</name>
<dbReference type="InterPro" id="IPR001478">
    <property type="entry name" value="PDZ"/>
</dbReference>
<evidence type="ECO:0000256" key="2">
    <source>
        <dbReference type="ARBA" id="ARBA00022670"/>
    </source>
</evidence>
<dbReference type="PROSITE" id="PS50106">
    <property type="entry name" value="PDZ"/>
    <property type="match status" value="1"/>
</dbReference>
<reference evidence="5 6" key="1">
    <citation type="submission" date="2018-12" db="EMBL/GenBank/DDBJ databases">
        <title>Genome Sequence of Candidatus Viridilinea halotolerans isolated from saline sulfide-rich spring.</title>
        <authorList>
            <person name="Grouzdev D.S."/>
            <person name="Burganskaya E.I."/>
            <person name="Krutkina M.S."/>
            <person name="Sukhacheva M.V."/>
            <person name="Gorlenko V.M."/>
        </authorList>
    </citation>
    <scope>NUCLEOTIDE SEQUENCE [LARGE SCALE GENOMIC DNA]</scope>
    <source>
        <strain evidence="5">Chok-6</strain>
    </source>
</reference>
<comment type="similarity">
    <text evidence="1">Belongs to the peptidase S1C family.</text>
</comment>
<dbReference type="Gene3D" id="2.40.10.10">
    <property type="entry name" value="Trypsin-like serine proteases"/>
    <property type="match status" value="2"/>
</dbReference>
<dbReference type="GO" id="GO:0006508">
    <property type="term" value="P:proteolysis"/>
    <property type="evidence" value="ECO:0007669"/>
    <property type="project" value="UniProtKB-KW"/>
</dbReference>
<gene>
    <name evidence="5" type="ORF">EI684_17080</name>
</gene>
<dbReference type="EMBL" id="RSAS01000695">
    <property type="protein sequence ID" value="RRR68745.1"/>
    <property type="molecule type" value="Genomic_DNA"/>
</dbReference>
<protein>
    <submittedName>
        <fullName evidence="5">PDZ domain-containing protein</fullName>
    </submittedName>
</protein>
<comment type="caution">
    <text evidence="5">The sequence shown here is derived from an EMBL/GenBank/DDBJ whole genome shotgun (WGS) entry which is preliminary data.</text>
</comment>
<proteinExistence type="inferred from homology"/>
<dbReference type="Pfam" id="PF13365">
    <property type="entry name" value="Trypsin_2"/>
    <property type="match status" value="1"/>
</dbReference>
<feature type="domain" description="PDZ" evidence="4">
    <location>
        <begin position="295"/>
        <end position="378"/>
    </location>
</feature>
<dbReference type="Gene3D" id="2.30.42.10">
    <property type="match status" value="1"/>
</dbReference>
<evidence type="ECO:0000256" key="1">
    <source>
        <dbReference type="ARBA" id="ARBA00010541"/>
    </source>
</evidence>
<dbReference type="PANTHER" id="PTHR43343:SF3">
    <property type="entry name" value="PROTEASE DO-LIKE 8, CHLOROPLASTIC"/>
    <property type="match status" value="1"/>
</dbReference>
<dbReference type="SUPFAM" id="SSF50156">
    <property type="entry name" value="PDZ domain-like"/>
    <property type="match status" value="1"/>
</dbReference>
<keyword evidence="3" id="KW-0378">Hydrolase</keyword>
<evidence type="ECO:0000259" key="4">
    <source>
        <dbReference type="PROSITE" id="PS50106"/>
    </source>
</evidence>
<dbReference type="Proteomes" id="UP000280307">
    <property type="component" value="Unassembled WGS sequence"/>
</dbReference>
<accession>A0A426TUC4</accession>
<dbReference type="InterPro" id="IPR009003">
    <property type="entry name" value="Peptidase_S1_PA"/>
</dbReference>
<dbReference type="GO" id="GO:0004252">
    <property type="term" value="F:serine-type endopeptidase activity"/>
    <property type="evidence" value="ECO:0007669"/>
    <property type="project" value="InterPro"/>
</dbReference>
<dbReference type="InterPro" id="IPR036034">
    <property type="entry name" value="PDZ_sf"/>
</dbReference>
<sequence>MERKPNPLLLLMVLLLGIFIGVAGGGAAGGAAAYYITQRQIAQLNAAQPWLTSMLTPAGASEVQNPATPAATLPTPTPPTGEVVSAVAAVQQVGPAVVTVINRSNQGSGSGSGVIISNEGYIITNNHVVEDSRDIAVVFADNTRREAELIGTDPLNDIAIIRVGGALPAVAVIGDAASLQPGETVLAIGSPLGNFRNSVTAGVVSALNRSVGPMEGLIQTDAAINSGNSGGPLINLRGEVVGINTLVVRNDFDLSFGAAPVEGLGFAVPSTIFRNVADQLIANGEVRYPFLGVRYLSIDGNLAAELGLPVQNGALVQSGRSGQSAIEPGSAAERAGILDGDIIVAINGTRLDYNTSLRQLLLRHAPGDTVTITVLRDGSEQPLEVTLGQRAPNM</sequence>
<dbReference type="InterPro" id="IPR043504">
    <property type="entry name" value="Peptidase_S1_PA_chymotrypsin"/>
</dbReference>
<evidence type="ECO:0000313" key="6">
    <source>
        <dbReference type="Proteomes" id="UP000280307"/>
    </source>
</evidence>
<dbReference type="PRINTS" id="PR00834">
    <property type="entry name" value="PROTEASES2C"/>
</dbReference>
<dbReference type="InterPro" id="IPR001940">
    <property type="entry name" value="Peptidase_S1C"/>
</dbReference>
<dbReference type="PANTHER" id="PTHR43343">
    <property type="entry name" value="PEPTIDASE S12"/>
    <property type="match status" value="1"/>
</dbReference>
<dbReference type="SUPFAM" id="SSF50494">
    <property type="entry name" value="Trypsin-like serine proteases"/>
    <property type="match status" value="1"/>
</dbReference>
<evidence type="ECO:0000313" key="5">
    <source>
        <dbReference type="EMBL" id="RRR68745.1"/>
    </source>
</evidence>
<evidence type="ECO:0000256" key="3">
    <source>
        <dbReference type="ARBA" id="ARBA00022801"/>
    </source>
</evidence>